<evidence type="ECO:0000256" key="3">
    <source>
        <dbReference type="SAM" id="Coils"/>
    </source>
</evidence>
<reference evidence="5" key="1">
    <citation type="submission" date="2007-07" db="EMBL/GenBank/DDBJ databases">
        <title>PCAP assembly of the Caenorhabditis remanei genome.</title>
        <authorList>
            <consortium name="The Caenorhabditis remanei Sequencing Consortium"/>
            <person name="Wilson R.K."/>
        </authorList>
    </citation>
    <scope>NUCLEOTIDE SEQUENCE [LARGE SCALE GENOMIC DNA]</scope>
    <source>
        <strain evidence="5">PB4641</strain>
    </source>
</reference>
<dbReference type="GO" id="GO:0006108">
    <property type="term" value="P:malate metabolic process"/>
    <property type="evidence" value="ECO:0007669"/>
    <property type="project" value="TreeGrafter"/>
</dbReference>
<evidence type="ECO:0000256" key="1">
    <source>
        <dbReference type="ARBA" id="ARBA00009084"/>
    </source>
</evidence>
<dbReference type="AlphaFoldDB" id="E3N450"/>
<dbReference type="InterPro" id="IPR022761">
    <property type="entry name" value="Fumarate_lyase_N"/>
</dbReference>
<proteinExistence type="inferred from homology"/>
<dbReference type="InterPro" id="IPR005677">
    <property type="entry name" value="Fum_hydII"/>
</dbReference>
<name>E3N450_CAERE</name>
<gene>
    <name evidence="5" type="ORF">CRE_24160</name>
</gene>
<dbReference type="OMA" id="FFCICAR"/>
<dbReference type="EMBL" id="DS268523">
    <property type="protein sequence ID" value="EFO85335.1"/>
    <property type="molecule type" value="Genomic_DNA"/>
</dbReference>
<dbReference type="PRINTS" id="PR00149">
    <property type="entry name" value="FUMRATELYASE"/>
</dbReference>
<evidence type="ECO:0000256" key="2">
    <source>
        <dbReference type="ARBA" id="ARBA00012921"/>
    </source>
</evidence>
<feature type="coiled-coil region" evidence="3">
    <location>
        <begin position="1"/>
        <end position="56"/>
    </location>
</feature>
<dbReference type="SUPFAM" id="SSF48557">
    <property type="entry name" value="L-aspartase-like"/>
    <property type="match status" value="1"/>
</dbReference>
<evidence type="ECO:0000313" key="5">
    <source>
        <dbReference type="EMBL" id="EFO85335.1"/>
    </source>
</evidence>
<dbReference type="RefSeq" id="XP_003096812.2">
    <property type="nucleotide sequence ID" value="XM_003096764.2"/>
</dbReference>
<dbReference type="OrthoDB" id="1738025at2759"/>
<dbReference type="GO" id="GO:0006099">
    <property type="term" value="P:tricarboxylic acid cycle"/>
    <property type="evidence" value="ECO:0007669"/>
    <property type="project" value="UniProtKB-UniPathway"/>
</dbReference>
<dbReference type="GeneID" id="9825299"/>
<feature type="domain" description="Fumarate lyase N-terminal" evidence="4">
    <location>
        <begin position="131"/>
        <end position="426"/>
    </location>
</feature>
<dbReference type="InterPro" id="IPR008948">
    <property type="entry name" value="L-Aspartase-like"/>
</dbReference>
<dbReference type="PANTHER" id="PTHR11444:SF1">
    <property type="entry name" value="FUMARATE HYDRATASE, MITOCHONDRIAL"/>
    <property type="match status" value="1"/>
</dbReference>
<dbReference type="Gene3D" id="1.20.200.10">
    <property type="entry name" value="Fumarase/aspartase (Central domain)"/>
    <property type="match status" value="1"/>
</dbReference>
<dbReference type="CTD" id="9825299"/>
<dbReference type="GO" id="GO:0006106">
    <property type="term" value="P:fumarate metabolic process"/>
    <property type="evidence" value="ECO:0007669"/>
    <property type="project" value="InterPro"/>
</dbReference>
<keyword evidence="6" id="KW-1185">Reference proteome</keyword>
<sequence>MEELQQKYNTLLLKEEYHQQEVDYLLETAKEWETDNANLEKQLVEERSKVRKMEEEHGVVLNLLRKKKDAVYWKEELERMAKGERLSVRKVQTELENEIKLIEQDDEQSILQAVGLIDQIFKTRKERDIFGELEVPADKFYGAGTARLQCQTSFKIGSPEDRMPLPVIHAFGLLKKAAALVNTEFGLDKKLADAISQAADDVVNGKLDDHFPLLVWHASAWDTNVNEVISNRAIENMGGNLGSKTPVHPDAHVNMSQTANATFQSAMHISVSIEIHSRLLPALKKLRAALNSKAEECKDDFKIGRTHTQDAVPLTLGQEFCTYVQQLENLIARVESTLPHLCQLVVGTGLNTSKGFAEKLATTVTELTKLRFVISPIKFKVPAAPDALAEVHKALTTVAEVFLKMGSFLGSGLRCGLGEHSLSEDEPENLNSHREAITIVVSQVLCNQGAVTVGGSNVKFEHDFFKPILARTVLHSTRLLSESADSFTEQCVNGIVANKEKTVTVGESPYMFKFL</sequence>
<dbReference type="eggNOG" id="KOG1317">
    <property type="taxonomic scope" value="Eukaryota"/>
</dbReference>
<dbReference type="UniPathway" id="UPA00223">
    <property type="reaction ID" value="UER01007"/>
</dbReference>
<dbReference type="HOGENOM" id="CLU_021594_4_1_1"/>
<accession>E3N450</accession>
<dbReference type="STRING" id="31234.E3N450"/>
<dbReference type="InParanoid" id="E3N450"/>
<evidence type="ECO:0000313" key="6">
    <source>
        <dbReference type="Proteomes" id="UP000008281"/>
    </source>
</evidence>
<dbReference type="InterPro" id="IPR024083">
    <property type="entry name" value="Fumarase/histidase_N"/>
</dbReference>
<keyword evidence="3" id="KW-0175">Coiled coil</keyword>
<dbReference type="Proteomes" id="UP000008281">
    <property type="component" value="Unassembled WGS sequence"/>
</dbReference>
<dbReference type="PANTHER" id="PTHR11444">
    <property type="entry name" value="ASPARTATEAMMONIA/ARGININOSUCCINATE/ADENYLOSUCCINATE LYASE"/>
    <property type="match status" value="1"/>
</dbReference>
<dbReference type="Gene3D" id="1.10.275.10">
    <property type="entry name" value="Fumarase/aspartase (N-terminal domain)"/>
    <property type="match status" value="1"/>
</dbReference>
<dbReference type="EC" id="4.2.1.2" evidence="2"/>
<evidence type="ECO:0000259" key="4">
    <source>
        <dbReference type="Pfam" id="PF00206"/>
    </source>
</evidence>
<dbReference type="KEGG" id="crq:GCK72_000132"/>
<dbReference type="InterPro" id="IPR000362">
    <property type="entry name" value="Fumarate_lyase_fam"/>
</dbReference>
<comment type="similarity">
    <text evidence="1">Belongs to the class-II fumarase/aspartase family. Fumarase subfamily.</text>
</comment>
<dbReference type="GO" id="GO:0005739">
    <property type="term" value="C:mitochondrion"/>
    <property type="evidence" value="ECO:0007669"/>
    <property type="project" value="TreeGrafter"/>
</dbReference>
<dbReference type="Pfam" id="PF00206">
    <property type="entry name" value="Lyase_1"/>
    <property type="match status" value="1"/>
</dbReference>
<dbReference type="FunFam" id="1.10.275.10:FF:000001">
    <property type="entry name" value="Fumarate hydratase, mitochondrial"/>
    <property type="match status" value="1"/>
</dbReference>
<protein>
    <recommendedName>
        <fullName evidence="2">fumarate hydratase</fullName>
        <ecNumber evidence="2">4.2.1.2</ecNumber>
    </recommendedName>
</protein>
<organism evidence="6">
    <name type="scientific">Caenorhabditis remanei</name>
    <name type="common">Caenorhabditis vulgaris</name>
    <dbReference type="NCBI Taxonomy" id="31234"/>
    <lineage>
        <taxon>Eukaryota</taxon>
        <taxon>Metazoa</taxon>
        <taxon>Ecdysozoa</taxon>
        <taxon>Nematoda</taxon>
        <taxon>Chromadorea</taxon>
        <taxon>Rhabditida</taxon>
        <taxon>Rhabditina</taxon>
        <taxon>Rhabditomorpha</taxon>
        <taxon>Rhabditoidea</taxon>
        <taxon>Rhabditidae</taxon>
        <taxon>Peloderinae</taxon>
        <taxon>Caenorhabditis</taxon>
    </lineage>
</organism>
<dbReference type="GO" id="GO:0004333">
    <property type="term" value="F:fumarate hydratase activity"/>
    <property type="evidence" value="ECO:0007669"/>
    <property type="project" value="UniProtKB-EC"/>
</dbReference>